<feature type="region of interest" description="Disordered" evidence="1">
    <location>
        <begin position="16"/>
        <end position="40"/>
    </location>
</feature>
<evidence type="ECO:0000256" key="1">
    <source>
        <dbReference type="SAM" id="MobiDB-lite"/>
    </source>
</evidence>
<comment type="caution">
    <text evidence="2">The sequence shown here is derived from an EMBL/GenBank/DDBJ whole genome shotgun (WGS) entry which is preliminary data.</text>
</comment>
<dbReference type="PANTHER" id="PTHR34464:SF5">
    <property type="match status" value="1"/>
</dbReference>
<keyword evidence="3" id="KW-1185">Reference proteome</keyword>
<gene>
    <name evidence="2" type="ORF">RND81_02G189200</name>
</gene>
<feature type="compositionally biased region" description="Low complexity" evidence="1">
    <location>
        <begin position="25"/>
        <end position="35"/>
    </location>
</feature>
<proteinExistence type="predicted"/>
<protein>
    <submittedName>
        <fullName evidence="2">Uncharacterized protein</fullName>
    </submittedName>
</protein>
<accession>A0AAW1MVY3</accession>
<dbReference type="EMBL" id="JBDFQZ010000002">
    <property type="protein sequence ID" value="KAK9750341.1"/>
    <property type="molecule type" value="Genomic_DNA"/>
</dbReference>
<name>A0AAW1MVY3_SAPOF</name>
<evidence type="ECO:0000313" key="3">
    <source>
        <dbReference type="Proteomes" id="UP001443914"/>
    </source>
</evidence>
<dbReference type="PANTHER" id="PTHR34464">
    <property type="entry name" value="OS09G0376300 PROTEIN"/>
    <property type="match status" value="1"/>
</dbReference>
<sequence length="164" mass="18107">MSGKFPNLSWWLWSGKKKDAKKSQNKSSLKPSSKSNDLELDFYKDPAVGGVNSKRVRRKGRNREGGKIDKEYGSVVVPFDGVGSSSDSESDGSDWSIGWSEPHAPGFLSEDEIDSGFGVLVRCYGRTYATKTDVSKKSPHDANVYKADNQKHIDRWLSTLQGGS</sequence>
<organism evidence="2 3">
    <name type="scientific">Saponaria officinalis</name>
    <name type="common">Common soapwort</name>
    <name type="synonym">Lychnis saponaria</name>
    <dbReference type="NCBI Taxonomy" id="3572"/>
    <lineage>
        <taxon>Eukaryota</taxon>
        <taxon>Viridiplantae</taxon>
        <taxon>Streptophyta</taxon>
        <taxon>Embryophyta</taxon>
        <taxon>Tracheophyta</taxon>
        <taxon>Spermatophyta</taxon>
        <taxon>Magnoliopsida</taxon>
        <taxon>eudicotyledons</taxon>
        <taxon>Gunneridae</taxon>
        <taxon>Pentapetalae</taxon>
        <taxon>Caryophyllales</taxon>
        <taxon>Caryophyllaceae</taxon>
        <taxon>Caryophylleae</taxon>
        <taxon>Saponaria</taxon>
    </lineage>
</organism>
<evidence type="ECO:0000313" key="2">
    <source>
        <dbReference type="EMBL" id="KAK9750342.1"/>
    </source>
</evidence>
<dbReference type="EMBL" id="JBDFQZ010000002">
    <property type="protein sequence ID" value="KAK9750342.1"/>
    <property type="molecule type" value="Genomic_DNA"/>
</dbReference>
<dbReference type="AlphaFoldDB" id="A0AAW1MVY3"/>
<reference evidence="2 3" key="1">
    <citation type="submission" date="2024-03" db="EMBL/GenBank/DDBJ databases">
        <title>WGS assembly of Saponaria officinalis var. Norfolk2.</title>
        <authorList>
            <person name="Jenkins J."/>
            <person name="Shu S."/>
            <person name="Grimwood J."/>
            <person name="Barry K."/>
            <person name="Goodstein D."/>
            <person name="Schmutz J."/>
            <person name="Leebens-Mack J."/>
            <person name="Osbourn A."/>
        </authorList>
    </citation>
    <scope>NUCLEOTIDE SEQUENCE [LARGE SCALE GENOMIC DNA]</scope>
    <source>
        <strain evidence="3">cv. Norfolk2</strain>
        <strain evidence="2">JIC</strain>
        <tissue evidence="2">Leaf</tissue>
    </source>
</reference>
<dbReference type="Proteomes" id="UP001443914">
    <property type="component" value="Unassembled WGS sequence"/>
</dbReference>